<feature type="region of interest" description="Disordered" evidence="1">
    <location>
        <begin position="375"/>
        <end position="401"/>
    </location>
</feature>
<accession>A0AAN7CS11</accession>
<comment type="caution">
    <text evidence="2">The sequence shown here is derived from an EMBL/GenBank/DDBJ whole genome shotgun (WGS) entry which is preliminary data.</text>
</comment>
<sequence length="865" mass="93559">MNFGWTQFSLRPNSNTRYPQPEQSAPPPCSNSEKDGEDLSDDESSDESQDGYVDLIPESPETPTPAPRRSSGNPPTSNRDSDGDASPVSTATGRPVRRRLFLEAQSSGKQSRPFPLLRPKPLFALGSGSGHLAPSSSVCSFMQEETSIPAYQARSALSQRTAIAPADPVIGWGLSGSGSSLHGIDILGNVEGRGLFDCSGVRSRSLVLMLILSCFRFSSTIVRGQGKSSTAGNDGWLRSQNGFVQWTNPVPESPFVMRDGASGASGGTPFVAHPTSPPHLPLPAALVAPLNVYAAASSSSWVQSTTIDRSNPYAVLLHANPEVLEGHASTEVQLSRGSGRKRFSWAAAANGVHGKRLRMTWDEANRKSMAHHACLPGQLLPGDNTRSPPTTRTSRTLPNFSTTYATRPDSYICPRIMEPEVAKELVENAQSVEYQLLQRKVENANASGAGQAEHQITLDNISTAVHMSCDSGTASDVDAFGYTDTEQEHPTSDYENRVTPAMTYAVDHGTHDAVADTYENEDENADTIIDGAHVNGEAAISNAGDEPNLHFYPMPIPHIPDVDPIHMYDPLHNPAAAYWTTLPDEGFVGEVYDLLGMERPTISMYGNPPLPAFDTDPFLPFAPWRVNKLPAFQPESAHRVLTVAAAYLPALGRLYPDATFLVARHPPSANFTARLKGAALATSVALHFPHLVNPSALMDTPGYHGTGEIDNVVIEADKYIVSLVQRDWPVGGVAFLPNTPSAANFIAAVRDAFDVLPGGQEVFYFLSCDVPLVGGNGDGGNKGVYVCRAYEGRKGPQDGRIIDDWLRTQGAKGVPQDEFGREVLVRMGEAWVEPERWPRRKRGGSNKKGDVEMEVEGEEKDEREE</sequence>
<proteinExistence type="predicted"/>
<feature type="compositionally biased region" description="Low complexity" evidence="1">
    <location>
        <begin position="385"/>
        <end position="396"/>
    </location>
</feature>
<feature type="compositionally biased region" description="Polar residues" evidence="1">
    <location>
        <begin position="1"/>
        <end position="23"/>
    </location>
</feature>
<protein>
    <submittedName>
        <fullName evidence="2">Uncharacterized protein</fullName>
    </submittedName>
</protein>
<keyword evidence="3" id="KW-1185">Reference proteome</keyword>
<dbReference type="AlphaFoldDB" id="A0AAN7CS11"/>
<feature type="region of interest" description="Disordered" evidence="1">
    <location>
        <begin position="1"/>
        <end position="98"/>
    </location>
</feature>
<reference evidence="2" key="2">
    <citation type="submission" date="2023-05" db="EMBL/GenBank/DDBJ databases">
        <authorList>
            <consortium name="Lawrence Berkeley National Laboratory"/>
            <person name="Steindorff A."/>
            <person name="Hensen N."/>
            <person name="Bonometti L."/>
            <person name="Westerberg I."/>
            <person name="Brannstrom I.O."/>
            <person name="Guillou S."/>
            <person name="Cros-Aarteil S."/>
            <person name="Calhoun S."/>
            <person name="Haridas S."/>
            <person name="Kuo A."/>
            <person name="Mondo S."/>
            <person name="Pangilinan J."/>
            <person name="Riley R."/>
            <person name="Labutti K."/>
            <person name="Andreopoulos B."/>
            <person name="Lipzen A."/>
            <person name="Chen C."/>
            <person name="Yanf M."/>
            <person name="Daum C."/>
            <person name="Ng V."/>
            <person name="Clum A."/>
            <person name="Ohm R."/>
            <person name="Martin F."/>
            <person name="Silar P."/>
            <person name="Natvig D."/>
            <person name="Lalanne C."/>
            <person name="Gautier V."/>
            <person name="Ament-Velasquez S.L."/>
            <person name="Kruys A."/>
            <person name="Hutchinson M.I."/>
            <person name="Powell A.J."/>
            <person name="Barry K."/>
            <person name="Miller A.N."/>
            <person name="Grigoriev I.V."/>
            <person name="Debuchy R."/>
            <person name="Gladieux P."/>
            <person name="Thoren M.H."/>
            <person name="Johannesson H."/>
        </authorList>
    </citation>
    <scope>NUCLEOTIDE SEQUENCE</scope>
    <source>
        <strain evidence="2">CBS 359.72</strain>
    </source>
</reference>
<dbReference type="EMBL" id="MU857666">
    <property type="protein sequence ID" value="KAK4246806.1"/>
    <property type="molecule type" value="Genomic_DNA"/>
</dbReference>
<feature type="compositionally biased region" description="Acidic residues" evidence="1">
    <location>
        <begin position="35"/>
        <end position="49"/>
    </location>
</feature>
<name>A0AAN7CS11_9PEZI</name>
<feature type="compositionally biased region" description="Acidic residues" evidence="1">
    <location>
        <begin position="852"/>
        <end position="865"/>
    </location>
</feature>
<dbReference type="Proteomes" id="UP001303647">
    <property type="component" value="Unassembled WGS sequence"/>
</dbReference>
<organism evidence="2 3">
    <name type="scientific">Corynascus novoguineensis</name>
    <dbReference type="NCBI Taxonomy" id="1126955"/>
    <lineage>
        <taxon>Eukaryota</taxon>
        <taxon>Fungi</taxon>
        <taxon>Dikarya</taxon>
        <taxon>Ascomycota</taxon>
        <taxon>Pezizomycotina</taxon>
        <taxon>Sordariomycetes</taxon>
        <taxon>Sordariomycetidae</taxon>
        <taxon>Sordariales</taxon>
        <taxon>Chaetomiaceae</taxon>
        <taxon>Corynascus</taxon>
    </lineage>
</organism>
<evidence type="ECO:0000313" key="3">
    <source>
        <dbReference type="Proteomes" id="UP001303647"/>
    </source>
</evidence>
<evidence type="ECO:0000313" key="2">
    <source>
        <dbReference type="EMBL" id="KAK4246806.1"/>
    </source>
</evidence>
<reference evidence="2" key="1">
    <citation type="journal article" date="2023" name="Mol. Phylogenet. Evol.">
        <title>Genome-scale phylogeny and comparative genomics of the fungal order Sordariales.</title>
        <authorList>
            <person name="Hensen N."/>
            <person name="Bonometti L."/>
            <person name="Westerberg I."/>
            <person name="Brannstrom I.O."/>
            <person name="Guillou S."/>
            <person name="Cros-Aarteil S."/>
            <person name="Calhoun S."/>
            <person name="Haridas S."/>
            <person name="Kuo A."/>
            <person name="Mondo S."/>
            <person name="Pangilinan J."/>
            <person name="Riley R."/>
            <person name="LaButti K."/>
            <person name="Andreopoulos B."/>
            <person name="Lipzen A."/>
            <person name="Chen C."/>
            <person name="Yan M."/>
            <person name="Daum C."/>
            <person name="Ng V."/>
            <person name="Clum A."/>
            <person name="Steindorff A."/>
            <person name="Ohm R.A."/>
            <person name="Martin F."/>
            <person name="Silar P."/>
            <person name="Natvig D.O."/>
            <person name="Lalanne C."/>
            <person name="Gautier V."/>
            <person name="Ament-Velasquez S.L."/>
            <person name="Kruys A."/>
            <person name="Hutchinson M.I."/>
            <person name="Powell A.J."/>
            <person name="Barry K."/>
            <person name="Miller A.N."/>
            <person name="Grigoriev I.V."/>
            <person name="Debuchy R."/>
            <person name="Gladieux P."/>
            <person name="Hiltunen Thoren M."/>
            <person name="Johannesson H."/>
        </authorList>
    </citation>
    <scope>NUCLEOTIDE SEQUENCE</scope>
    <source>
        <strain evidence="2">CBS 359.72</strain>
    </source>
</reference>
<evidence type="ECO:0000256" key="1">
    <source>
        <dbReference type="SAM" id="MobiDB-lite"/>
    </source>
</evidence>
<feature type="region of interest" description="Disordered" evidence="1">
    <location>
        <begin position="835"/>
        <end position="865"/>
    </location>
</feature>
<gene>
    <name evidence="2" type="ORF">C7999DRAFT_15080</name>
</gene>